<evidence type="ECO:0000313" key="4">
    <source>
        <dbReference type="EMBL" id="EBY6858967.1"/>
    </source>
</evidence>
<dbReference type="GO" id="GO:0016301">
    <property type="term" value="F:kinase activity"/>
    <property type="evidence" value="ECO:0007669"/>
    <property type="project" value="UniProtKB-KW"/>
</dbReference>
<proteinExistence type="predicted"/>
<evidence type="ECO:0000313" key="9">
    <source>
        <dbReference type="EMBL" id="EDI6663677.1"/>
    </source>
</evidence>
<dbReference type="EMBL" id="AAHOSV010000011">
    <property type="protein sequence ID" value="EBY6858967.1"/>
    <property type="molecule type" value="Genomic_DNA"/>
</dbReference>
<evidence type="ECO:0000313" key="8">
    <source>
        <dbReference type="EMBL" id="ECY5341822.1"/>
    </source>
</evidence>
<organism evidence="4">
    <name type="scientific">Salmonella typhimurium</name>
    <dbReference type="NCBI Taxonomy" id="90371"/>
    <lineage>
        <taxon>Bacteria</taxon>
        <taxon>Pseudomonadati</taxon>
        <taxon>Pseudomonadota</taxon>
        <taxon>Gammaproteobacteria</taxon>
        <taxon>Enterobacterales</taxon>
        <taxon>Enterobacteriaceae</taxon>
        <taxon>Salmonella</taxon>
    </lineage>
</organism>
<dbReference type="EMBL" id="RSUA01000002">
    <property type="protein sequence ID" value="MIT47568.1"/>
    <property type="molecule type" value="Genomic_DNA"/>
</dbReference>
<dbReference type="KEGG" id="seni:CY43_06450"/>
<dbReference type="EMBL" id="AALDNI010000021">
    <property type="protein sequence ID" value="ECY5341822.1"/>
    <property type="molecule type" value="Genomic_DNA"/>
</dbReference>
<dbReference type="EMBL" id="CP011428">
    <property type="protein sequence ID" value="AKH06879.1"/>
    <property type="molecule type" value="Genomic_DNA"/>
</dbReference>
<evidence type="ECO:0000313" key="10">
    <source>
        <dbReference type="EMBL" id="HAB0970863.1"/>
    </source>
</evidence>
<sequence length="82" mass="9390">MTTITLVNEQNSTGNPFSAHMLCEQRAIQEITYELLQSQQHVSNKDIIAKLIEKLETEKDVVQLDIYRNALEAVLFQTPDDI</sequence>
<dbReference type="EMBL" id="AAKUOT010000001">
    <property type="protein sequence ID" value="ECV8759300.1"/>
    <property type="molecule type" value="Genomic_DNA"/>
</dbReference>
<dbReference type="EMBL" id="JYVU01000055">
    <property type="protein sequence ID" value="KTZ08338.1"/>
    <property type="molecule type" value="Genomic_DNA"/>
</dbReference>
<evidence type="ECO:0000313" key="13">
    <source>
        <dbReference type="EMBL" id="MLP84952.1"/>
    </source>
</evidence>
<evidence type="ECO:0000313" key="2">
    <source>
        <dbReference type="EMBL" id="EBW3627105.1"/>
    </source>
</evidence>
<dbReference type="PATRIC" id="fig|59201.121.peg.939"/>
<keyword evidence="4" id="KW-0418">Kinase</keyword>
<dbReference type="Proteomes" id="UP000839907">
    <property type="component" value="Unassembled WGS sequence"/>
</dbReference>
<dbReference type="Proteomes" id="UP000338496">
    <property type="component" value="Unassembled WGS sequence"/>
</dbReference>
<reference evidence="4" key="6">
    <citation type="submission" date="2018-09" db="EMBL/GenBank/DDBJ databases">
        <authorList>
            <person name="Ashton P.M."/>
            <person name="Dallman T."/>
            <person name="Nair S."/>
            <person name="De Pinna E."/>
            <person name="Peters T."/>
            <person name="Grant K."/>
        </authorList>
    </citation>
    <scope>NUCLEOTIDE SEQUENCE</scope>
    <source>
        <strain evidence="2">231108</strain>
        <strain evidence="6">265852</strain>
        <strain evidence="12">29290</strain>
        <strain evidence="3">422529</strain>
        <strain evidence="13">425567</strain>
        <strain evidence="8">43916</strain>
        <strain evidence="4">588460</strain>
        <strain evidence="7">86846</strain>
    </source>
</reference>
<dbReference type="EMBL" id="AAIKGB010000006">
    <property type="protein sequence ID" value="ECF1543093.1"/>
    <property type="molecule type" value="Genomic_DNA"/>
</dbReference>
<keyword evidence="4" id="KW-0808">Transferase</keyword>
<evidence type="ECO:0000313" key="1">
    <source>
        <dbReference type="EMBL" id="AKH06879.1"/>
    </source>
</evidence>
<dbReference type="GO" id="GO:0071468">
    <property type="term" value="P:cellular response to acidic pH"/>
    <property type="evidence" value="ECO:0007669"/>
    <property type="project" value="InterPro"/>
</dbReference>
<accession>A0A0D6GGB5</accession>
<dbReference type="GeneID" id="44980125"/>
<accession>A0A0F7J5N2</accession>
<dbReference type="Proteomes" id="UP000839581">
    <property type="component" value="Unassembled WGS sequence"/>
</dbReference>
<evidence type="ECO:0000313" key="6">
    <source>
        <dbReference type="EMBL" id="ECF1543093.1"/>
    </source>
</evidence>
<dbReference type="Proteomes" id="UP000839909">
    <property type="component" value="Unassembled WGS sequence"/>
</dbReference>
<dbReference type="Proteomes" id="UP000054461">
    <property type="component" value="Unassembled WGS sequence"/>
</dbReference>
<evidence type="ECO:0000313" key="3">
    <source>
        <dbReference type="EMBL" id="EBW5462898.1"/>
    </source>
</evidence>
<dbReference type="RefSeq" id="WP_000208086.1">
    <property type="nucleotide sequence ID" value="NZ_AP023291.1"/>
</dbReference>
<evidence type="ECO:0000313" key="14">
    <source>
        <dbReference type="Proteomes" id="UP000034636"/>
    </source>
</evidence>
<evidence type="ECO:0000313" key="15">
    <source>
        <dbReference type="Proteomes" id="UP000054461"/>
    </source>
</evidence>
<evidence type="ECO:0000313" key="16">
    <source>
        <dbReference type="Proteomes" id="UP000338496"/>
    </source>
</evidence>
<reference evidence="1 14" key="2">
    <citation type="journal article" date="2015" name="Genome Announc.">
        <title>Complete Genome Sequencing of a Multidrug-Resistant and Human-Invasive Salmonella enterica Serovar Typhimurium Strain of the Emerging Sequence Type 213 Genotype.</title>
        <authorList>
            <person name="Calva E."/>
            <person name="Silva C."/>
            <person name="Zaidi M.B."/>
            <person name="Sanchez-Flores A."/>
            <person name="Estrada K."/>
            <person name="Silva G.G."/>
            <person name="Soto-Jimenez L.M."/>
            <person name="Wiesner M."/>
            <person name="Fernandez-Mora M."/>
            <person name="Edwards R.A."/>
            <person name="Vinuesa P."/>
        </authorList>
    </citation>
    <scope>NUCLEOTIDE SEQUENCE [LARGE SCALE GENOMIC DNA]</scope>
    <source>
        <strain evidence="1 14">YU39</strain>
    </source>
</reference>
<dbReference type="InterPro" id="IPR024753">
    <property type="entry name" value="AriR"/>
</dbReference>
<evidence type="ECO:0000313" key="5">
    <source>
        <dbReference type="EMBL" id="ECE0294318.1"/>
    </source>
</evidence>
<dbReference type="EMBL" id="AAHIDF010000003">
    <property type="protein sequence ID" value="EBW3627105.1"/>
    <property type="molecule type" value="Genomic_DNA"/>
</dbReference>
<reference evidence="10" key="3">
    <citation type="journal article" date="2018" name="Genome Biol.">
        <title>SKESA: strategic k-mer extension for scrupulous assemblies.</title>
        <authorList>
            <person name="Souvorov A."/>
            <person name="Agarwala R."/>
            <person name="Lipman D.J."/>
        </authorList>
    </citation>
    <scope>NUCLEOTIDE SEQUENCE</scope>
    <source>
        <strain evidence="10">Salmonella enterica</strain>
    </source>
</reference>
<dbReference type="Pfam" id="PF10798">
    <property type="entry name" value="YmgB"/>
    <property type="match status" value="1"/>
</dbReference>
<dbReference type="AlphaFoldDB" id="A0A0D6GGB5"/>
<evidence type="ECO:0000313" key="7">
    <source>
        <dbReference type="EMBL" id="ECV8759300.1"/>
    </source>
</evidence>
<dbReference type="Gene3D" id="1.20.5.5260">
    <property type="match status" value="1"/>
</dbReference>
<dbReference type="EMBL" id="RVDJ01000004">
    <property type="protein sequence ID" value="MLP84952.1"/>
    <property type="molecule type" value="Genomic_DNA"/>
</dbReference>
<dbReference type="Proteomes" id="UP000885258">
    <property type="component" value="Unassembled WGS sequence"/>
</dbReference>
<dbReference type="EMBL" id="AAIGQE010000002">
    <property type="protein sequence ID" value="ECE0294318.1"/>
    <property type="molecule type" value="Genomic_DNA"/>
</dbReference>
<evidence type="ECO:0000313" key="12">
    <source>
        <dbReference type="EMBL" id="MIT47568.1"/>
    </source>
</evidence>
<dbReference type="Proteomes" id="UP000839617">
    <property type="component" value="Unassembled WGS sequence"/>
</dbReference>
<dbReference type="Proteomes" id="UP000839908">
    <property type="component" value="Unassembled WGS sequence"/>
</dbReference>
<dbReference type="EMBL" id="AAHIPE010000009">
    <property type="protein sequence ID" value="EBW5462898.1"/>
    <property type="molecule type" value="Genomic_DNA"/>
</dbReference>
<reference evidence="10" key="7">
    <citation type="submission" date="2019-10" db="EMBL/GenBank/DDBJ databases">
        <authorList>
            <consortium name="NCBI Pathogen Detection Project"/>
        </authorList>
    </citation>
    <scope>NUCLEOTIDE SEQUENCE</scope>
    <source>
        <strain evidence="10">Salmonella enterica</strain>
    </source>
</reference>
<name>A0A0D6GGB5_SALTM</name>
<dbReference type="eggNOG" id="ENOG50336K1">
    <property type="taxonomic scope" value="Bacteria"/>
</dbReference>
<dbReference type="EMBL" id="DAAFPQ010000005">
    <property type="protein sequence ID" value="HAB0970863.1"/>
    <property type="molecule type" value="Genomic_DNA"/>
</dbReference>
<reference evidence="11 15" key="1">
    <citation type="submission" date="2014-09" db="EMBL/GenBank/DDBJ databases">
        <title>Salmonella Genotype and Phenotype Association.</title>
        <authorList>
            <person name="Chen Y."/>
            <person name="Folster J."/>
            <person name="Ayers S."/>
            <person name="Kabera C."/>
            <person name="Li C."/>
            <person name="Mukherjee S."/>
            <person name="Lam C."/>
            <person name="Zhao S."/>
            <person name="McDermott P."/>
        </authorList>
    </citation>
    <scope>NUCLEOTIDE SEQUENCE [LARGE SCALE GENOMIC DNA]</scope>
    <source>
        <strain evidence="11 15">CVM N32045</strain>
    </source>
</reference>
<dbReference type="EMBL" id="AAMLUT010000001">
    <property type="protein sequence ID" value="EDI6663677.1"/>
    <property type="molecule type" value="Genomic_DNA"/>
</dbReference>
<gene>
    <name evidence="7" type="ORF">AAB27_00140</name>
    <name evidence="12" type="ORF">AU613_01475</name>
    <name evidence="8" type="ORF">AVC05_11290</name>
    <name evidence="5" type="ORF">CE70_03755</name>
    <name evidence="9" type="ORF">CFF59_00110</name>
    <name evidence="4" type="ORF">D5823_11185</name>
    <name evidence="11" type="ORF">DD95_18735</name>
    <name evidence="2" type="ORF">DPF41_03170</name>
    <name evidence="3" type="ORF">DPS76_10660</name>
    <name evidence="13" type="ORF">DRM14_06390</name>
    <name evidence="6" type="ORF">E0935_07550</name>
    <name evidence="10" type="ORF">GB466_09815</name>
    <name evidence="1" type="ORF">SE14_01332</name>
</gene>
<dbReference type="Proteomes" id="UP000839595">
    <property type="component" value="Unassembled WGS sequence"/>
</dbReference>
<reference evidence="9" key="4">
    <citation type="submission" date="2018-07" db="EMBL/GenBank/DDBJ databases">
        <authorList>
            <consortium name="PulseNet: The National Subtyping Network for Foodborne Disease Surveillance"/>
            <person name="Tarr C.L."/>
            <person name="Trees E."/>
            <person name="Katz L.S."/>
            <person name="Carleton-Romer H.A."/>
            <person name="Stroika S."/>
            <person name="Kucerova Z."/>
            <person name="Roache K.F."/>
            <person name="Sabol A.L."/>
            <person name="Besser J."/>
            <person name="Gerner-Smidt P."/>
        </authorList>
    </citation>
    <scope>NUCLEOTIDE SEQUENCE [LARGE SCALE GENOMIC DNA]</scope>
    <source>
        <strain evidence="9">PNUSAS016739</strain>
    </source>
</reference>
<dbReference type="OMA" id="VIKLDIY"/>
<dbReference type="Proteomes" id="UP000034636">
    <property type="component" value="Chromosome"/>
</dbReference>
<evidence type="ECO:0000313" key="11">
    <source>
        <dbReference type="EMBL" id="KTZ08338.1"/>
    </source>
</evidence>
<dbReference type="Proteomes" id="UP000885385">
    <property type="component" value="Unassembled WGS sequence"/>
</dbReference>
<protein>
    <submittedName>
        <fullName evidence="4">Histidine kinase</fullName>
    </submittedName>
    <submittedName>
        <fullName evidence="1">Putative cytoplasmic protein</fullName>
    </submittedName>
</protein>
<reference evidence="5 16" key="5">
    <citation type="submission" date="2018-07" db="EMBL/GenBank/DDBJ databases">
        <authorList>
            <consortium name="GenomeTrakr network: Whole genome sequencing for foodborne pathogen traceback"/>
        </authorList>
    </citation>
    <scope>NUCLEOTIDE SEQUENCE [LARGE SCALE GENOMIC DNA]</scope>
    <source>
        <strain evidence="5 16">VA_WGS-00080</strain>
    </source>
</reference>